<reference evidence="2 3" key="1">
    <citation type="submission" date="2019-03" db="EMBL/GenBank/DDBJ databases">
        <title>Single cell metagenomics reveals metabolic interactions within the superorganism composed of flagellate Streblomastix strix and complex community of Bacteroidetes bacteria on its surface.</title>
        <authorList>
            <person name="Treitli S.C."/>
            <person name="Kolisko M."/>
            <person name="Husnik F."/>
            <person name="Keeling P."/>
            <person name="Hampl V."/>
        </authorList>
    </citation>
    <scope>NUCLEOTIDE SEQUENCE [LARGE SCALE GENOMIC DNA]</scope>
    <source>
        <strain evidence="2">ST1C</strain>
    </source>
</reference>
<dbReference type="AlphaFoldDB" id="A0A5J4U5C1"/>
<evidence type="ECO:0000313" key="2">
    <source>
        <dbReference type="EMBL" id="KAA6365453.1"/>
    </source>
</evidence>
<dbReference type="OrthoDB" id="2266637at2759"/>
<dbReference type="PANTHER" id="PTHR46564:SF1">
    <property type="entry name" value="TRANSPOSASE"/>
    <property type="match status" value="1"/>
</dbReference>
<dbReference type="Pfam" id="PF13358">
    <property type="entry name" value="DDE_3"/>
    <property type="match status" value="1"/>
</dbReference>
<dbReference type="GO" id="GO:0003676">
    <property type="term" value="F:nucleic acid binding"/>
    <property type="evidence" value="ECO:0007669"/>
    <property type="project" value="InterPro"/>
</dbReference>
<dbReference type="EMBL" id="SNRW01020443">
    <property type="protein sequence ID" value="KAA6365453.1"/>
    <property type="molecule type" value="Genomic_DNA"/>
</dbReference>
<proteinExistence type="predicted"/>
<organism evidence="2 3">
    <name type="scientific">Streblomastix strix</name>
    <dbReference type="NCBI Taxonomy" id="222440"/>
    <lineage>
        <taxon>Eukaryota</taxon>
        <taxon>Metamonada</taxon>
        <taxon>Preaxostyla</taxon>
        <taxon>Oxymonadida</taxon>
        <taxon>Streblomastigidae</taxon>
        <taxon>Streblomastix</taxon>
    </lineage>
</organism>
<name>A0A5J4U5C1_9EUKA</name>
<sequence>MSSDFIRADLVQSSDILEEMLKNQIKEIVVRETDPIPILRVPDLLQNKIMQLALKDVRGRPKKQATNQVQKLNKDGSQRKKYVLLTNQQEENIKLLDSQDNISVIELSLAFHVTPQTIRNILKRVGEKLKRGGLVYQKITPKISRIISEEITKNVNISGAKLSVKILQMTQVKLHGYSINHHLRYGMIKNNFPLYSMKKIETHELSSNDDQIKDQRVEYVNTYRLLKVTGVDFIFIDEICFNLNQLRSRGRAPICQRCIVRRKSRKIEHLSCIIAISYRHRLIHATFVEGSVDQIIYCIFVTSLLKKIEQLGIISKSFVMDNCSIHKIQSVQELLNASKVQIIYTPPFSCELNPIELIFEFFKS</sequence>
<evidence type="ECO:0000259" key="1">
    <source>
        <dbReference type="Pfam" id="PF13358"/>
    </source>
</evidence>
<gene>
    <name evidence="2" type="ORF">EZS28_039020</name>
</gene>
<dbReference type="InterPro" id="IPR038717">
    <property type="entry name" value="Tc1-like_DDE_dom"/>
</dbReference>
<comment type="caution">
    <text evidence="2">The sequence shown here is derived from an EMBL/GenBank/DDBJ whole genome shotgun (WGS) entry which is preliminary data.</text>
</comment>
<dbReference type="PANTHER" id="PTHR46564">
    <property type="entry name" value="TRANSPOSASE"/>
    <property type="match status" value="1"/>
</dbReference>
<accession>A0A5J4U5C1</accession>
<evidence type="ECO:0000313" key="3">
    <source>
        <dbReference type="Proteomes" id="UP000324800"/>
    </source>
</evidence>
<feature type="domain" description="Tc1-like transposase DDE" evidence="1">
    <location>
        <begin position="233"/>
        <end position="363"/>
    </location>
</feature>
<dbReference type="InterPro" id="IPR036397">
    <property type="entry name" value="RNaseH_sf"/>
</dbReference>
<dbReference type="Proteomes" id="UP000324800">
    <property type="component" value="Unassembled WGS sequence"/>
</dbReference>
<protein>
    <recommendedName>
        <fullName evidence="1">Tc1-like transposase DDE domain-containing protein</fullName>
    </recommendedName>
</protein>
<dbReference type="Gene3D" id="3.30.420.10">
    <property type="entry name" value="Ribonuclease H-like superfamily/Ribonuclease H"/>
    <property type="match status" value="1"/>
</dbReference>